<evidence type="ECO:0000313" key="2">
    <source>
        <dbReference type="Proteomes" id="UP001203338"/>
    </source>
</evidence>
<dbReference type="EMBL" id="JAMFLX010000001">
    <property type="protein sequence ID" value="MCL6268526.1"/>
    <property type="molecule type" value="Genomic_DNA"/>
</dbReference>
<reference evidence="1 2" key="1">
    <citation type="submission" date="2022-05" db="EMBL/GenBank/DDBJ databases">
        <authorList>
            <person name="Park J.-S."/>
        </authorList>
    </citation>
    <scope>NUCLEOTIDE SEQUENCE [LARGE SCALE GENOMIC DNA]</scope>
    <source>
        <strain evidence="1 2">2012CJ34-2</strain>
    </source>
</reference>
<name>A0ABT0PBW1_9GAMM</name>
<proteinExistence type="predicted"/>
<dbReference type="RefSeq" id="WP_249697359.1">
    <property type="nucleotide sequence ID" value="NZ_JAMFLX010000001.1"/>
</dbReference>
<dbReference type="Proteomes" id="UP001203338">
    <property type="component" value="Unassembled WGS sequence"/>
</dbReference>
<sequence>MKLIARKSLLIVAVVMLTGCFGRFKPYENPKITVTPEGVQVPACEVYNTSSERAMLFGCYVESGRWQMMVHPEKAAHPEQLLKVKE</sequence>
<organism evidence="1 2">
    <name type="scientific">Parendozoicomonas callyspongiae</name>
    <dbReference type="NCBI Taxonomy" id="2942213"/>
    <lineage>
        <taxon>Bacteria</taxon>
        <taxon>Pseudomonadati</taxon>
        <taxon>Pseudomonadota</taxon>
        <taxon>Gammaproteobacteria</taxon>
        <taxon>Oceanospirillales</taxon>
        <taxon>Endozoicomonadaceae</taxon>
        <taxon>Parendozoicomonas</taxon>
    </lineage>
</organism>
<keyword evidence="2" id="KW-1185">Reference proteome</keyword>
<dbReference type="PROSITE" id="PS51257">
    <property type="entry name" value="PROKAR_LIPOPROTEIN"/>
    <property type="match status" value="1"/>
</dbReference>
<gene>
    <name evidence="1" type="ORF">M3P05_00985</name>
</gene>
<accession>A0ABT0PBW1</accession>
<evidence type="ECO:0000313" key="1">
    <source>
        <dbReference type="EMBL" id="MCL6268526.1"/>
    </source>
</evidence>
<protein>
    <submittedName>
        <fullName evidence="1">Uncharacterized protein</fullName>
    </submittedName>
</protein>
<comment type="caution">
    <text evidence="1">The sequence shown here is derived from an EMBL/GenBank/DDBJ whole genome shotgun (WGS) entry which is preliminary data.</text>
</comment>